<feature type="domain" description="OmpA-like" evidence="6">
    <location>
        <begin position="61"/>
        <end position="178"/>
    </location>
</feature>
<dbReference type="PROSITE" id="PS51123">
    <property type="entry name" value="OMPA_2"/>
    <property type="match status" value="1"/>
</dbReference>
<dbReference type="PANTHER" id="PTHR30329">
    <property type="entry name" value="STATOR ELEMENT OF FLAGELLAR MOTOR COMPLEX"/>
    <property type="match status" value="1"/>
</dbReference>
<dbReference type="InterPro" id="IPR036737">
    <property type="entry name" value="OmpA-like_sf"/>
</dbReference>
<dbReference type="RefSeq" id="WP_305976569.1">
    <property type="nucleotide sequence ID" value="NZ_JAPJDZ010000039.1"/>
</dbReference>
<evidence type="ECO:0000256" key="1">
    <source>
        <dbReference type="ARBA" id="ARBA00004442"/>
    </source>
</evidence>
<dbReference type="CDD" id="cd07185">
    <property type="entry name" value="OmpA_C-like"/>
    <property type="match status" value="1"/>
</dbReference>
<dbReference type="SUPFAM" id="SSF103088">
    <property type="entry name" value="OmpA-like"/>
    <property type="match status" value="1"/>
</dbReference>
<evidence type="ECO:0000313" key="8">
    <source>
        <dbReference type="Proteomes" id="UP001231109"/>
    </source>
</evidence>
<dbReference type="Pfam" id="PF00691">
    <property type="entry name" value="OmpA"/>
    <property type="match status" value="1"/>
</dbReference>
<sequence length="178" mass="18754">MRTSLLTAAVIAALITTGCVNTANQTQDSAQAATNDSPPASTVFAARLYPVEGLKTFDAPDNSVKVAFGGNTMFSHDGASLSTEAQQQLIQVANALNNVAFSRVVVLGYTDSSGKLAHNNMLSQQRADQVRSFLIKQGIATDRVSAEGRGPAEPIADNKTAQGRAANRRVELTVVFES</sequence>
<dbReference type="Gene3D" id="3.30.1330.60">
    <property type="entry name" value="OmpA-like domain"/>
    <property type="match status" value="1"/>
</dbReference>
<evidence type="ECO:0000256" key="2">
    <source>
        <dbReference type="ARBA" id="ARBA00023136"/>
    </source>
</evidence>
<dbReference type="InterPro" id="IPR006664">
    <property type="entry name" value="OMP_bac"/>
</dbReference>
<organism evidence="7 8">
    <name type="scientific">Rheinheimera baltica</name>
    <dbReference type="NCBI Taxonomy" id="67576"/>
    <lineage>
        <taxon>Bacteria</taxon>
        <taxon>Pseudomonadati</taxon>
        <taxon>Pseudomonadota</taxon>
        <taxon>Gammaproteobacteria</taxon>
        <taxon>Chromatiales</taxon>
        <taxon>Chromatiaceae</taxon>
        <taxon>Rheinheimera</taxon>
    </lineage>
</organism>
<gene>
    <name evidence="7" type="ORF">ORJ04_14465</name>
</gene>
<keyword evidence="2 4" id="KW-0472">Membrane</keyword>
<feature type="signal peptide" evidence="5">
    <location>
        <begin position="1"/>
        <end position="22"/>
    </location>
</feature>
<comment type="caution">
    <text evidence="7">The sequence shown here is derived from an EMBL/GenBank/DDBJ whole genome shotgun (WGS) entry which is preliminary data.</text>
</comment>
<comment type="subcellular location">
    <subcellularLocation>
        <location evidence="1">Cell outer membrane</location>
    </subcellularLocation>
</comment>
<accession>A0ABT9I188</accession>
<keyword evidence="3" id="KW-0998">Cell outer membrane</keyword>
<dbReference type="PROSITE" id="PS51257">
    <property type="entry name" value="PROKAR_LIPOPROTEIN"/>
    <property type="match status" value="1"/>
</dbReference>
<dbReference type="InterPro" id="IPR050330">
    <property type="entry name" value="Bact_OuterMem_StrucFunc"/>
</dbReference>
<keyword evidence="5" id="KW-0732">Signal</keyword>
<name>A0ABT9I188_9GAMM</name>
<protein>
    <submittedName>
        <fullName evidence="7">OmpA family protein</fullName>
    </submittedName>
</protein>
<evidence type="ECO:0000259" key="6">
    <source>
        <dbReference type="PROSITE" id="PS51123"/>
    </source>
</evidence>
<dbReference type="InterPro" id="IPR006665">
    <property type="entry name" value="OmpA-like"/>
</dbReference>
<dbReference type="Proteomes" id="UP001231109">
    <property type="component" value="Unassembled WGS sequence"/>
</dbReference>
<evidence type="ECO:0000256" key="4">
    <source>
        <dbReference type="PROSITE-ProRule" id="PRU00473"/>
    </source>
</evidence>
<evidence type="ECO:0000256" key="5">
    <source>
        <dbReference type="SAM" id="SignalP"/>
    </source>
</evidence>
<reference evidence="7 8" key="1">
    <citation type="submission" date="2022-11" db="EMBL/GenBank/DDBJ databases">
        <title>Viruses from the air-sea interface of a natural surface slick.</title>
        <authorList>
            <person name="Rahlff J."/>
            <person name="Holmfeldt K."/>
        </authorList>
    </citation>
    <scope>NUCLEOTIDE SEQUENCE [LARGE SCALE GENOMIC DNA]</scope>
    <source>
        <strain evidence="7 8">SMS4</strain>
    </source>
</reference>
<keyword evidence="8" id="KW-1185">Reference proteome</keyword>
<dbReference type="PANTHER" id="PTHR30329:SF21">
    <property type="entry name" value="LIPOPROTEIN YIAD-RELATED"/>
    <property type="match status" value="1"/>
</dbReference>
<evidence type="ECO:0000256" key="3">
    <source>
        <dbReference type="ARBA" id="ARBA00023237"/>
    </source>
</evidence>
<dbReference type="EMBL" id="JAPJDZ010000039">
    <property type="protein sequence ID" value="MDP5137154.1"/>
    <property type="molecule type" value="Genomic_DNA"/>
</dbReference>
<proteinExistence type="predicted"/>
<dbReference type="PRINTS" id="PR01021">
    <property type="entry name" value="OMPADOMAIN"/>
</dbReference>
<feature type="chain" id="PRO_5046038479" evidence="5">
    <location>
        <begin position="23"/>
        <end position="178"/>
    </location>
</feature>
<evidence type="ECO:0000313" key="7">
    <source>
        <dbReference type="EMBL" id="MDP5137154.1"/>
    </source>
</evidence>